<dbReference type="Proteomes" id="UP001217089">
    <property type="component" value="Unassembled WGS sequence"/>
</dbReference>
<accession>A0ABQ9FRD9</accession>
<sequence length="244" mass="27675">MYLSYLEIQVQSLAAMVNHSLLNNSLISKFMKGLFLTKPPVPRYTETWNVGFSLKYLTSVFSFSRLSLCDLTIKLVCLLALTKAQRVQTNKLNCVFHTLNYYIIKTRDLWKSQNVLVSFKTGKMVSTSTFARLICKEMSEAGIDTNKFKAHSVRSAASSAAFRAGVSLRDILQTEKWSSAQTFHTFYNRHIGDNTSTRSFLDTLGIIPVQDLFWIQFSICDLLMFGGSWTLIHSGSRLVFCDIS</sequence>
<name>A0ABQ9FRD9_TEGGR</name>
<protein>
    <recommendedName>
        <fullName evidence="4">Tyr recombinase domain-containing protein</fullName>
    </recommendedName>
</protein>
<proteinExistence type="predicted"/>
<gene>
    <name evidence="2" type="ORF">KUTeg_001420</name>
</gene>
<dbReference type="InterPro" id="IPR013762">
    <property type="entry name" value="Integrase-like_cat_sf"/>
</dbReference>
<evidence type="ECO:0008006" key="4">
    <source>
        <dbReference type="Google" id="ProtNLM"/>
    </source>
</evidence>
<dbReference type="InterPro" id="IPR011010">
    <property type="entry name" value="DNA_brk_join_enz"/>
</dbReference>
<dbReference type="PANTHER" id="PTHR35617:SF3">
    <property type="entry name" value="CORE-BINDING (CB) DOMAIN-CONTAINING PROTEIN"/>
    <property type="match status" value="1"/>
</dbReference>
<keyword evidence="1" id="KW-0233">DNA recombination</keyword>
<comment type="caution">
    <text evidence="2">The sequence shown here is derived from an EMBL/GenBank/DDBJ whole genome shotgun (WGS) entry which is preliminary data.</text>
</comment>
<dbReference type="PANTHER" id="PTHR35617">
    <property type="entry name" value="PHAGE_INTEGRASE DOMAIN-CONTAINING PROTEIN"/>
    <property type="match status" value="1"/>
</dbReference>
<dbReference type="SUPFAM" id="SSF56349">
    <property type="entry name" value="DNA breaking-rejoining enzymes"/>
    <property type="match status" value="1"/>
</dbReference>
<evidence type="ECO:0000313" key="3">
    <source>
        <dbReference type="Proteomes" id="UP001217089"/>
    </source>
</evidence>
<evidence type="ECO:0000313" key="2">
    <source>
        <dbReference type="EMBL" id="KAJ8319833.1"/>
    </source>
</evidence>
<dbReference type="Gene3D" id="1.10.443.10">
    <property type="entry name" value="Intergrase catalytic core"/>
    <property type="match status" value="1"/>
</dbReference>
<organism evidence="2 3">
    <name type="scientific">Tegillarca granosa</name>
    <name type="common">Malaysian cockle</name>
    <name type="synonym">Anadara granosa</name>
    <dbReference type="NCBI Taxonomy" id="220873"/>
    <lineage>
        <taxon>Eukaryota</taxon>
        <taxon>Metazoa</taxon>
        <taxon>Spiralia</taxon>
        <taxon>Lophotrochozoa</taxon>
        <taxon>Mollusca</taxon>
        <taxon>Bivalvia</taxon>
        <taxon>Autobranchia</taxon>
        <taxon>Pteriomorphia</taxon>
        <taxon>Arcoida</taxon>
        <taxon>Arcoidea</taxon>
        <taxon>Arcidae</taxon>
        <taxon>Tegillarca</taxon>
    </lineage>
</organism>
<keyword evidence="3" id="KW-1185">Reference proteome</keyword>
<reference evidence="2 3" key="1">
    <citation type="submission" date="2022-12" db="EMBL/GenBank/DDBJ databases">
        <title>Chromosome-level genome of Tegillarca granosa.</title>
        <authorList>
            <person name="Kim J."/>
        </authorList>
    </citation>
    <scope>NUCLEOTIDE SEQUENCE [LARGE SCALE GENOMIC DNA]</scope>
    <source>
        <strain evidence="2">Teg-2019</strain>
        <tissue evidence="2">Adductor muscle</tissue>
    </source>
</reference>
<evidence type="ECO:0000256" key="1">
    <source>
        <dbReference type="ARBA" id="ARBA00023172"/>
    </source>
</evidence>
<dbReference type="EMBL" id="JARBDR010000141">
    <property type="protein sequence ID" value="KAJ8319833.1"/>
    <property type="molecule type" value="Genomic_DNA"/>
</dbReference>